<feature type="compositionally biased region" description="Polar residues" evidence="2">
    <location>
        <begin position="64"/>
        <end position="74"/>
    </location>
</feature>
<organism evidence="4 5">
    <name type="scientific">Pseudomonas lutea</name>
    <dbReference type="NCBI Taxonomy" id="243924"/>
    <lineage>
        <taxon>Bacteria</taxon>
        <taxon>Pseudomonadati</taxon>
        <taxon>Pseudomonadota</taxon>
        <taxon>Gammaproteobacteria</taxon>
        <taxon>Pseudomonadales</taxon>
        <taxon>Pseudomonadaceae</taxon>
        <taxon>Pseudomonas</taxon>
    </lineage>
</organism>
<reference evidence="4 5" key="1">
    <citation type="submission" date="2014-09" db="EMBL/GenBank/DDBJ databases">
        <title>Genome sequence of Pseudomonas lutea strain DSM 17257T.</title>
        <authorList>
            <person name="Kwak Y."/>
            <person name="Shin J.-H."/>
        </authorList>
    </citation>
    <scope>NUCLEOTIDE SEQUENCE [LARGE SCALE GENOMIC DNA]</scope>
    <source>
        <strain evidence="4 5">DSM 17257</strain>
    </source>
</reference>
<dbReference type="Proteomes" id="UP000029719">
    <property type="component" value="Unassembled WGS sequence"/>
</dbReference>
<protein>
    <recommendedName>
        <fullName evidence="3">MvaT DNA-binding domain-containing protein</fullName>
    </recommendedName>
</protein>
<dbReference type="OrthoDB" id="6367018at2"/>
<accession>A0A9X0EA97</accession>
<dbReference type="EMBL" id="JRMB01000005">
    <property type="protein sequence ID" value="KGF62103.1"/>
    <property type="molecule type" value="Genomic_DNA"/>
</dbReference>
<evidence type="ECO:0000256" key="2">
    <source>
        <dbReference type="SAM" id="MobiDB-lite"/>
    </source>
</evidence>
<evidence type="ECO:0000259" key="3">
    <source>
        <dbReference type="Pfam" id="PF22055"/>
    </source>
</evidence>
<dbReference type="RefSeq" id="WP_037019414.1">
    <property type="nucleotide sequence ID" value="NZ_JRMB01000005.1"/>
</dbReference>
<dbReference type="InterPro" id="IPR035616">
    <property type="entry name" value="MvaT_DBD"/>
</dbReference>
<feature type="domain" description="MvaT DNA-binding" evidence="3">
    <location>
        <begin position="82"/>
        <end position="117"/>
    </location>
</feature>
<proteinExistence type="predicted"/>
<dbReference type="CDD" id="cd16170">
    <property type="entry name" value="MvaT_DBD"/>
    <property type="match status" value="1"/>
</dbReference>
<sequence>MTRSVIQHRAISAQIASLQSQLAALEETSEYVRDREFVDQLDNLLNTYGKDLRSVIAIFDPQAKPSQEGRSQGSRGPRKVQKYRNPHTNEILVTAGGNNRVLKEWKKQYPNENIKDWIEGKKQ</sequence>
<dbReference type="AlphaFoldDB" id="A0A9X0EA97"/>
<feature type="coiled-coil region" evidence="1">
    <location>
        <begin position="8"/>
        <end position="35"/>
    </location>
</feature>
<evidence type="ECO:0000313" key="4">
    <source>
        <dbReference type="EMBL" id="KGF62103.1"/>
    </source>
</evidence>
<evidence type="ECO:0000313" key="5">
    <source>
        <dbReference type="Proteomes" id="UP000029719"/>
    </source>
</evidence>
<keyword evidence="1" id="KW-0175">Coiled coil</keyword>
<comment type="caution">
    <text evidence="4">The sequence shown here is derived from an EMBL/GenBank/DDBJ whole genome shotgun (WGS) entry which is preliminary data.</text>
</comment>
<feature type="region of interest" description="Disordered" evidence="2">
    <location>
        <begin position="61"/>
        <end position="88"/>
    </location>
</feature>
<evidence type="ECO:0000256" key="1">
    <source>
        <dbReference type="SAM" id="Coils"/>
    </source>
</evidence>
<gene>
    <name evidence="4" type="ORF">LT42_25440</name>
</gene>
<name>A0A9X0EA97_9PSED</name>
<feature type="compositionally biased region" description="Basic residues" evidence="2">
    <location>
        <begin position="76"/>
        <end position="85"/>
    </location>
</feature>
<dbReference type="NCBIfam" id="NF041859">
    <property type="entry name" value="silencer_MvaTU"/>
    <property type="match status" value="1"/>
</dbReference>
<dbReference type="Pfam" id="PF22055">
    <property type="entry name" value="MvaT_DBD"/>
    <property type="match status" value="1"/>
</dbReference>